<evidence type="ECO:0000256" key="1">
    <source>
        <dbReference type="SAM" id="Phobius"/>
    </source>
</evidence>
<dbReference type="STRING" id="399739.Pmen_4112"/>
<dbReference type="AlphaFoldDB" id="A4XZU3"/>
<feature type="transmembrane region" description="Helical" evidence="1">
    <location>
        <begin position="21"/>
        <end position="44"/>
    </location>
</feature>
<sequence>MEAAVQKKSFIKGTQPLWKAFWLLYVVSGFAFTIAAIIFIQIPAVNYALIRISEAFDLQMRTTLTFTATMLMAIHIIYFIFISISVWRCSNNSTNNLFIIAAKFIVLINFAFISYKAHIALDSLNTYFHGQ</sequence>
<protein>
    <submittedName>
        <fullName evidence="2">Uncharacterized protein</fullName>
    </submittedName>
</protein>
<keyword evidence="1" id="KW-0812">Transmembrane</keyword>
<proteinExistence type="predicted"/>
<evidence type="ECO:0000313" key="2">
    <source>
        <dbReference type="EMBL" id="ABP86859.1"/>
    </source>
</evidence>
<name>A4XZU3_ECTM1</name>
<feature type="transmembrane region" description="Helical" evidence="1">
    <location>
        <begin position="96"/>
        <end position="115"/>
    </location>
</feature>
<reference evidence="2" key="1">
    <citation type="submission" date="2007-04" db="EMBL/GenBank/DDBJ databases">
        <title>Complete sequence of Pseudomonas mendocina ymp.</title>
        <authorList>
            <consortium name="US DOE Joint Genome Institute"/>
            <person name="Copeland A."/>
            <person name="Lucas S."/>
            <person name="Lapidus A."/>
            <person name="Barry K."/>
            <person name="Glavina del Rio T."/>
            <person name="Dalin E."/>
            <person name="Tice H."/>
            <person name="Pitluck S."/>
            <person name="Kiss H."/>
            <person name="Brettin T."/>
            <person name="Detter J.C."/>
            <person name="Bruce D."/>
            <person name="Han C."/>
            <person name="Schmutz J."/>
            <person name="Larimer F."/>
            <person name="Land M."/>
            <person name="Hauser L."/>
            <person name="Kyrpides N."/>
            <person name="Mikhailova N."/>
            <person name="Hersman L."/>
            <person name="Dubois J."/>
            <person name="Maurice P."/>
            <person name="Richardson P."/>
        </authorList>
    </citation>
    <scope>NUCLEOTIDE SEQUENCE [LARGE SCALE GENOMIC DNA]</scope>
    <source>
        <strain evidence="2">Ymp</strain>
    </source>
</reference>
<keyword evidence="1" id="KW-0472">Membrane</keyword>
<organism evidence="2">
    <name type="scientific">Ectopseudomonas mendocina (strain ymp)</name>
    <name type="common">Pseudomonas mendocina</name>
    <dbReference type="NCBI Taxonomy" id="399739"/>
    <lineage>
        <taxon>Bacteria</taxon>
        <taxon>Pseudomonadati</taxon>
        <taxon>Pseudomonadota</taxon>
        <taxon>Gammaproteobacteria</taxon>
        <taxon>Pseudomonadales</taxon>
        <taxon>Pseudomonadaceae</taxon>
        <taxon>Ectopseudomonas</taxon>
    </lineage>
</organism>
<dbReference type="HOGENOM" id="CLU_1925774_0_0_6"/>
<dbReference type="EMBL" id="CP000680">
    <property type="protein sequence ID" value="ABP86859.1"/>
    <property type="molecule type" value="Genomic_DNA"/>
</dbReference>
<feature type="transmembrane region" description="Helical" evidence="1">
    <location>
        <begin position="64"/>
        <end position="84"/>
    </location>
</feature>
<dbReference type="KEGG" id="pmy:Pmen_4112"/>
<accession>A4XZU3</accession>
<gene>
    <name evidence="2" type="ordered locus">Pmen_4112</name>
</gene>
<keyword evidence="1" id="KW-1133">Transmembrane helix</keyword>